<proteinExistence type="predicted"/>
<evidence type="ECO:0000313" key="2">
    <source>
        <dbReference type="EMBL" id="KAK8878122.1"/>
    </source>
</evidence>
<name>A0ABR2JLM0_9EUKA</name>
<accession>A0ABR2JLM0</accession>
<sequence length="668" mass="77062">MKKDRSNTEIRSSKSSVEFYYNRGSPGSYQSRAQDFRPSKIPTSPIDPKKIRVYSPEFILSLKPKSIPIEIPKEYQLKSTGYVILKQFEESVDSKKEPVRKLNMKPKQQQLTLRIHEGRFIPSIMRKKYVEGDEDEERKFAVQTCLNRLNFKNSADIIKDLKELQASNELIINLLLDRAAVDEDMPEKNSHLRNFAQFAIQIASQDNNFKLACQEKSLDKYNELINKKNQELNINVIECLIVWISYLVMGKVIKRKQYFRCLELAVKRQPPDTAVDIIRASYFTCGKFLDDQKWYECSTFYSYIFRNRPSTGYLLFLREDLFNFRDSGWNEQFFNQNQNDNAANKEEIKSNDNLFAKNSFNKNENEQLQKVLRDKLLDDYTNWHEDPEFGTPRVPRQAKLKDVVNAVILNFASEQTKIQPEIEDYSAWFGLLIRHAEIDNKELPGLLQEAVNQAKDKNSPEYDEFMIGFFTILGGLYEEEQINFSSIVSLGVLSKPEYIDAVGRVTYIDQKEITDSLYPSINNSNNNNNSVSTFHPTLSSIASAPISPVSLKSFSNIFDKDKNKWDNSTIASLVTVTFRSENGDKTTEYGRAVDFSGIVYSALEENEEASDPMAAFDGYKKDIIEASTGMSKELITEVWNKIISSSQVTAEFRDKAINYFHENILKSM</sequence>
<feature type="region of interest" description="Disordered" evidence="1">
    <location>
        <begin position="1"/>
        <end position="44"/>
    </location>
</feature>
<evidence type="ECO:0000313" key="3">
    <source>
        <dbReference type="Proteomes" id="UP001470230"/>
    </source>
</evidence>
<dbReference type="Proteomes" id="UP001470230">
    <property type="component" value="Unassembled WGS sequence"/>
</dbReference>
<dbReference type="SUPFAM" id="SSF48371">
    <property type="entry name" value="ARM repeat"/>
    <property type="match status" value="1"/>
</dbReference>
<organism evidence="2 3">
    <name type="scientific">Tritrichomonas musculus</name>
    <dbReference type="NCBI Taxonomy" id="1915356"/>
    <lineage>
        <taxon>Eukaryota</taxon>
        <taxon>Metamonada</taxon>
        <taxon>Parabasalia</taxon>
        <taxon>Tritrichomonadida</taxon>
        <taxon>Tritrichomonadidae</taxon>
        <taxon>Tritrichomonas</taxon>
    </lineage>
</organism>
<evidence type="ECO:0000256" key="1">
    <source>
        <dbReference type="SAM" id="MobiDB-lite"/>
    </source>
</evidence>
<evidence type="ECO:0008006" key="4">
    <source>
        <dbReference type="Google" id="ProtNLM"/>
    </source>
</evidence>
<keyword evidence="3" id="KW-1185">Reference proteome</keyword>
<dbReference type="EMBL" id="JAPFFF010000011">
    <property type="protein sequence ID" value="KAK8878122.1"/>
    <property type="molecule type" value="Genomic_DNA"/>
</dbReference>
<comment type="caution">
    <text evidence="2">The sequence shown here is derived from an EMBL/GenBank/DDBJ whole genome shotgun (WGS) entry which is preliminary data.</text>
</comment>
<reference evidence="2 3" key="1">
    <citation type="submission" date="2024-04" db="EMBL/GenBank/DDBJ databases">
        <title>Tritrichomonas musculus Genome.</title>
        <authorList>
            <person name="Alves-Ferreira E."/>
            <person name="Grigg M."/>
            <person name="Lorenzi H."/>
            <person name="Galac M."/>
        </authorList>
    </citation>
    <scope>NUCLEOTIDE SEQUENCE [LARGE SCALE GENOMIC DNA]</scope>
    <source>
        <strain evidence="2 3">EAF2021</strain>
    </source>
</reference>
<gene>
    <name evidence="2" type="ORF">M9Y10_004886</name>
</gene>
<feature type="compositionally biased region" description="Basic and acidic residues" evidence="1">
    <location>
        <begin position="1"/>
        <end position="12"/>
    </location>
</feature>
<protein>
    <recommendedName>
        <fullName evidence="4">SBF1/SBF2 domain-containing protein</fullName>
    </recommendedName>
</protein>
<dbReference type="InterPro" id="IPR016024">
    <property type="entry name" value="ARM-type_fold"/>
</dbReference>